<organism evidence="1 2">
    <name type="scientific">Jeongeupia chitinilytica</name>
    <dbReference type="NCBI Taxonomy" id="1041641"/>
    <lineage>
        <taxon>Bacteria</taxon>
        <taxon>Pseudomonadati</taxon>
        <taxon>Pseudomonadota</taxon>
        <taxon>Betaproteobacteria</taxon>
        <taxon>Neisseriales</taxon>
        <taxon>Chitinibacteraceae</taxon>
        <taxon>Jeongeupia</taxon>
    </lineage>
</organism>
<dbReference type="Pfam" id="PF05728">
    <property type="entry name" value="UPF0227"/>
    <property type="match status" value="1"/>
</dbReference>
<dbReference type="InterPro" id="IPR029058">
    <property type="entry name" value="AB_hydrolase_fold"/>
</dbReference>
<keyword evidence="2" id="KW-1185">Reference proteome</keyword>
<gene>
    <name evidence="1" type="ORF">GCM10007350_22720</name>
</gene>
<protein>
    <submittedName>
        <fullName evidence="1">Esterase YqiA</fullName>
    </submittedName>
</protein>
<dbReference type="EMBL" id="BMYO01000006">
    <property type="protein sequence ID" value="GHD64196.1"/>
    <property type="molecule type" value="Genomic_DNA"/>
</dbReference>
<dbReference type="InterPro" id="IPR008886">
    <property type="entry name" value="UPF0227/Esterase_YqiA"/>
</dbReference>
<proteinExistence type="predicted"/>
<sequence>MTTAHLVYLHGFLSSPFSQKAQDTAVWMAERQRADYFHCPQLPMEPVAACEALENAIERLHGEPFCLIGSSLGGYFATWAAEEYGCRAILVNPAVRPYELLKDHLGPQRNYQTGEYHVIDATFAPALKALERDVSAPHRYWLMAQTGDEVLDYREAVDKYAGCRQTVIDGGDHGFRNYPEWLPAIWDFAQGQA</sequence>
<dbReference type="Gene3D" id="3.40.50.1820">
    <property type="entry name" value="alpha/beta hydrolase"/>
    <property type="match status" value="1"/>
</dbReference>
<dbReference type="Proteomes" id="UP000604737">
    <property type="component" value="Unassembled WGS sequence"/>
</dbReference>
<accession>A0ABQ3H0C9</accession>
<evidence type="ECO:0000313" key="2">
    <source>
        <dbReference type="Proteomes" id="UP000604737"/>
    </source>
</evidence>
<name>A0ABQ3H0C9_9NEIS</name>
<dbReference type="RefSeq" id="WP_189460905.1">
    <property type="nucleotide sequence ID" value="NZ_BMYO01000006.1"/>
</dbReference>
<dbReference type="PANTHER" id="PTHR35602">
    <property type="entry name" value="ESTERASE YQIA-RELATED"/>
    <property type="match status" value="1"/>
</dbReference>
<comment type="caution">
    <text evidence="1">The sequence shown here is derived from an EMBL/GenBank/DDBJ whole genome shotgun (WGS) entry which is preliminary data.</text>
</comment>
<dbReference type="SUPFAM" id="SSF53474">
    <property type="entry name" value="alpha/beta-Hydrolases"/>
    <property type="match status" value="1"/>
</dbReference>
<reference evidence="2" key="1">
    <citation type="journal article" date="2019" name="Int. J. Syst. Evol. Microbiol.">
        <title>The Global Catalogue of Microorganisms (GCM) 10K type strain sequencing project: providing services to taxonomists for standard genome sequencing and annotation.</title>
        <authorList>
            <consortium name="The Broad Institute Genomics Platform"/>
            <consortium name="The Broad Institute Genome Sequencing Center for Infectious Disease"/>
            <person name="Wu L."/>
            <person name="Ma J."/>
        </authorList>
    </citation>
    <scope>NUCLEOTIDE SEQUENCE [LARGE SCALE GENOMIC DNA]</scope>
    <source>
        <strain evidence="2">KCTC 23701</strain>
    </source>
</reference>
<evidence type="ECO:0000313" key="1">
    <source>
        <dbReference type="EMBL" id="GHD64196.1"/>
    </source>
</evidence>
<dbReference type="PANTHER" id="PTHR35602:SF3">
    <property type="entry name" value="ESTERASE YQIA"/>
    <property type="match status" value="1"/>
</dbReference>